<gene>
    <name evidence="3" type="ORF">IZO911_LOCUS6190</name>
    <name evidence="4" type="ORF">KXQ929_LOCUS865</name>
</gene>
<dbReference type="EMBL" id="CAJNOE010000038">
    <property type="protein sequence ID" value="CAF0787193.1"/>
    <property type="molecule type" value="Genomic_DNA"/>
</dbReference>
<feature type="compositionally biased region" description="Polar residues" evidence="1">
    <location>
        <begin position="600"/>
        <end position="610"/>
    </location>
</feature>
<name>A0A813RUY8_9BILA</name>
<evidence type="ECO:0000256" key="2">
    <source>
        <dbReference type="SAM" id="Phobius"/>
    </source>
</evidence>
<protein>
    <submittedName>
        <fullName evidence="3">Uncharacterized protein</fullName>
    </submittedName>
</protein>
<dbReference type="EMBL" id="CAJOBB010000022">
    <property type="protein sequence ID" value="CAF3515714.1"/>
    <property type="molecule type" value="Genomic_DNA"/>
</dbReference>
<accession>A0A813RUY8</accession>
<dbReference type="Proteomes" id="UP000663860">
    <property type="component" value="Unassembled WGS sequence"/>
</dbReference>
<dbReference type="Proteomes" id="UP000663868">
    <property type="component" value="Unassembled WGS sequence"/>
</dbReference>
<feature type="compositionally biased region" description="Polar residues" evidence="1">
    <location>
        <begin position="657"/>
        <end position="672"/>
    </location>
</feature>
<keyword evidence="2" id="KW-0472">Membrane</keyword>
<evidence type="ECO:0000256" key="1">
    <source>
        <dbReference type="SAM" id="MobiDB-lite"/>
    </source>
</evidence>
<keyword evidence="2" id="KW-1133">Transmembrane helix</keyword>
<evidence type="ECO:0000313" key="3">
    <source>
        <dbReference type="EMBL" id="CAF0787193.1"/>
    </source>
</evidence>
<evidence type="ECO:0000313" key="4">
    <source>
        <dbReference type="EMBL" id="CAF3515714.1"/>
    </source>
</evidence>
<reference evidence="3" key="1">
    <citation type="submission" date="2021-02" db="EMBL/GenBank/DDBJ databases">
        <authorList>
            <person name="Nowell W R."/>
        </authorList>
    </citation>
    <scope>NUCLEOTIDE SEQUENCE</scope>
</reference>
<feature type="compositionally biased region" description="Polar residues" evidence="1">
    <location>
        <begin position="570"/>
        <end position="579"/>
    </location>
</feature>
<keyword evidence="2" id="KW-0812">Transmembrane</keyword>
<feature type="region of interest" description="Disordered" evidence="1">
    <location>
        <begin position="428"/>
        <end position="698"/>
    </location>
</feature>
<dbReference type="AlphaFoldDB" id="A0A813RUY8"/>
<evidence type="ECO:0000313" key="5">
    <source>
        <dbReference type="Proteomes" id="UP000663860"/>
    </source>
</evidence>
<sequence>MGDDRFITISVTSENVTVYAWADDNITFVGKDIPGSYWYFNDSLIAEINGSDWLSINSTISLQIDAIASEDFTNSLLTLNHIRPFHTGIYTLQDDAATNYSIYMTVYEANLSSAVLVLRNASDLCKAYLSIVDSVVPSDLEIYRTVNSPALTLTSADQSNETYFEIINSSLHITDNTTDTDLNIQYTMAVNNFSTDIYNSIIFEKSIHEPNITKLGTPNNCTIFIYHNYNKNIECIRNIRYCLTSSNMSTECNDTTNLDHMEFEYTSNFTSIDLFIEYDLIYGNYSFNINMTPCIDDVIPGVETTTMNPSTSQFETSDAFTGDDTTPGDMTNYTENASSTYTGTVTIPLITASSEYLDTSALRIILATTTIPDKVPGGLAGWKIALIVIGSVLGILLLVGAIVLVIWKKKSRQTLPSDIPMQIRHATSEQIVQKPVPKPKPIVRQPTVSSRTSSASSEQSDRQHKYDRIRQASSSRRSPPPTARQQRHRHQRQDSDDDNDFQSKRSQPPSSKLNDRQQRHRHQRQDSEDDNDFQSKRSQPPSSKLNDRQQRHRHQRQDSDDDNDFQSKRSQPSSSQVNERQQRHRHQRQDSNDDNDFQSKRSQPPSQLTDRQQRRRQRRQHSNDDDNFQPKISQPASTSHNHSSHQQHRQKQRRSQVSDSEQYYYPSGSQSIPVPVDPVYQHQVPRGRRRPLPPISYD</sequence>
<feature type="compositionally biased region" description="Low complexity" evidence="1">
    <location>
        <begin position="442"/>
        <end position="458"/>
    </location>
</feature>
<comment type="caution">
    <text evidence="3">The sequence shown here is derived from an EMBL/GenBank/DDBJ whole genome shotgun (WGS) entry which is preliminary data.</text>
</comment>
<proteinExistence type="predicted"/>
<feature type="compositionally biased region" description="Basic and acidic residues" evidence="1">
    <location>
        <begin position="459"/>
        <end position="470"/>
    </location>
</feature>
<organism evidence="3 5">
    <name type="scientific">Adineta steineri</name>
    <dbReference type="NCBI Taxonomy" id="433720"/>
    <lineage>
        <taxon>Eukaryota</taxon>
        <taxon>Metazoa</taxon>
        <taxon>Spiralia</taxon>
        <taxon>Gnathifera</taxon>
        <taxon>Rotifera</taxon>
        <taxon>Eurotatoria</taxon>
        <taxon>Bdelloidea</taxon>
        <taxon>Adinetida</taxon>
        <taxon>Adinetidae</taxon>
        <taxon>Adineta</taxon>
    </lineage>
</organism>
<feature type="transmembrane region" description="Helical" evidence="2">
    <location>
        <begin position="384"/>
        <end position="407"/>
    </location>
</feature>
<feature type="compositionally biased region" description="Basic residues" evidence="1">
    <location>
        <begin position="642"/>
        <end position="654"/>
    </location>
</feature>